<accession>A0A109XUY5</accession>
<protein>
    <submittedName>
        <fullName evidence="2">Uncharacterized protein</fullName>
    </submittedName>
</protein>
<dbReference type="EMBL" id="CP014060">
    <property type="protein sequence ID" value="AMG34623.1"/>
    <property type="molecule type" value="Genomic_DNA"/>
</dbReference>
<name>A0A109XUY5_ALCXX</name>
<gene>
    <name evidence="2" type="ORF">AL504_00200</name>
</gene>
<dbReference type="Proteomes" id="UP000060602">
    <property type="component" value="Chromosome"/>
</dbReference>
<keyword evidence="1" id="KW-1133">Transmembrane helix</keyword>
<evidence type="ECO:0000256" key="1">
    <source>
        <dbReference type="SAM" id="Phobius"/>
    </source>
</evidence>
<keyword evidence="1" id="KW-0472">Membrane</keyword>
<evidence type="ECO:0000313" key="2">
    <source>
        <dbReference type="EMBL" id="AMG34623.1"/>
    </source>
</evidence>
<keyword evidence="1" id="KW-0812">Transmembrane</keyword>
<feature type="transmembrane region" description="Helical" evidence="1">
    <location>
        <begin position="60"/>
        <end position="80"/>
    </location>
</feature>
<organism evidence="2 3">
    <name type="scientific">Alcaligenes xylosoxydans xylosoxydans</name>
    <name type="common">Achromobacter xylosoxidans</name>
    <dbReference type="NCBI Taxonomy" id="85698"/>
    <lineage>
        <taxon>Bacteria</taxon>
        <taxon>Pseudomonadati</taxon>
        <taxon>Pseudomonadota</taxon>
        <taxon>Betaproteobacteria</taxon>
        <taxon>Burkholderiales</taxon>
        <taxon>Alcaligenaceae</taxon>
        <taxon>Achromobacter</taxon>
    </lineage>
</organism>
<evidence type="ECO:0000313" key="3">
    <source>
        <dbReference type="Proteomes" id="UP000060602"/>
    </source>
</evidence>
<sequence length="342" mass="37207">MQTHDEALTEQDLSWLRRHTRFHGAETALGAVFFALFLAITAFLAGIWLWGPSTTARDPVLGVMILVLAGFTLHFGRRLLRGPAVRRRWRRVLRGGVPKQVVSGVLTGLAPTAGGGVRYGIDGRTLEVALPFMNGFTMPGDGGTSPERCAARLDAPVRLHLLALWPGQAPVLLRAEYDGPGEVQKAYETLSDADRGWLRQDATLMRNVLLGAALVSLAAGWFAWPLYGVGALFLAAAWWAGRPSRALRRASVKYGVRGRVDEVLTYKAQMPDSASWTPLYAYRLGGELYNLSHGGGPAQPGERVAFEYLDRGKGGLEPLFFHREGGAPSAFADRLVTDNSKA</sequence>
<proteinExistence type="predicted"/>
<reference evidence="3" key="1">
    <citation type="submission" date="2015-12" db="EMBL/GenBank/DDBJ databases">
        <title>FDA dAtabase for Regulatory Grade micrObial Sequences (FDA-ARGOS): Supporting development and validation of Infectious Disease Dx tests.</title>
        <authorList>
            <person name="Case J."/>
            <person name="Tallon L."/>
            <person name="Sadzewicz L."/>
            <person name="Sengamalay N."/>
            <person name="Ott S."/>
            <person name="Godinez A."/>
            <person name="Nagaraj S."/>
            <person name="Nadendla S."/>
            <person name="Sichtig H."/>
        </authorList>
    </citation>
    <scope>NUCLEOTIDE SEQUENCE [LARGE SCALE GENOMIC DNA]</scope>
    <source>
        <strain evidence="3">FDAARGOS_147</strain>
    </source>
</reference>
<feature type="transmembrane region" description="Helical" evidence="1">
    <location>
        <begin position="208"/>
        <end position="241"/>
    </location>
</feature>
<feature type="transmembrane region" description="Helical" evidence="1">
    <location>
        <begin position="27"/>
        <end position="48"/>
    </location>
</feature>
<dbReference type="AlphaFoldDB" id="A0A109XUY5"/>
<dbReference type="RefSeq" id="WP_061070737.1">
    <property type="nucleotide sequence ID" value="NZ_CP014060.2"/>
</dbReference>